<reference evidence="2 3" key="1">
    <citation type="submission" date="2018-05" db="EMBL/GenBank/DDBJ databases">
        <title>Genomic Encyclopedia of Type Strains, Phase IV (KMG-IV): sequencing the most valuable type-strain genomes for metagenomic binning, comparative biology and taxonomic classification.</title>
        <authorList>
            <person name="Goeker M."/>
        </authorList>
    </citation>
    <scope>NUCLEOTIDE SEQUENCE [LARGE SCALE GENOMIC DNA]</scope>
    <source>
        <strain evidence="2 3">DSM 44704</strain>
    </source>
</reference>
<evidence type="ECO:0000313" key="2">
    <source>
        <dbReference type="EMBL" id="PXX53920.1"/>
    </source>
</evidence>
<feature type="transmembrane region" description="Helical" evidence="1">
    <location>
        <begin position="64"/>
        <end position="83"/>
    </location>
</feature>
<gene>
    <name evidence="2" type="ORF">DFR70_12641</name>
</gene>
<proteinExistence type="predicted"/>
<feature type="transmembrane region" description="Helical" evidence="1">
    <location>
        <begin position="89"/>
        <end position="110"/>
    </location>
</feature>
<comment type="caution">
    <text evidence="2">The sequence shown here is derived from an EMBL/GenBank/DDBJ whole genome shotgun (WGS) entry which is preliminary data.</text>
</comment>
<protein>
    <submittedName>
        <fullName evidence="2">Uncharacterized protein</fullName>
    </submittedName>
</protein>
<dbReference type="RefSeq" id="WP_040742014.1">
    <property type="nucleotide sequence ID" value="NZ_QJKF01000026.1"/>
</dbReference>
<evidence type="ECO:0000313" key="3">
    <source>
        <dbReference type="Proteomes" id="UP000247569"/>
    </source>
</evidence>
<keyword evidence="1" id="KW-0812">Transmembrane</keyword>
<dbReference type="AlphaFoldDB" id="A0A318JSD0"/>
<accession>A0A318JSD0</accession>
<feature type="transmembrane region" description="Helical" evidence="1">
    <location>
        <begin position="32"/>
        <end position="52"/>
    </location>
</feature>
<evidence type="ECO:0000256" key="1">
    <source>
        <dbReference type="SAM" id="Phobius"/>
    </source>
</evidence>
<keyword evidence="1" id="KW-0472">Membrane</keyword>
<organism evidence="2 3">
    <name type="scientific">Nocardia tenerifensis</name>
    <dbReference type="NCBI Taxonomy" id="228006"/>
    <lineage>
        <taxon>Bacteria</taxon>
        <taxon>Bacillati</taxon>
        <taxon>Actinomycetota</taxon>
        <taxon>Actinomycetes</taxon>
        <taxon>Mycobacteriales</taxon>
        <taxon>Nocardiaceae</taxon>
        <taxon>Nocardia</taxon>
    </lineage>
</organism>
<keyword evidence="3" id="KW-1185">Reference proteome</keyword>
<dbReference type="Proteomes" id="UP000247569">
    <property type="component" value="Unassembled WGS sequence"/>
</dbReference>
<sequence>MTTPTLLERQRLEHELLAGELRRRGEVKPVNITDVLVIGLLLAYVTTCVVALRDGDSSIASLPYDLLILIFLALVMGLTQHAGITNQSWIRWGCALAMALTVVGSLRKLYLARVSR</sequence>
<keyword evidence="1" id="KW-1133">Transmembrane helix</keyword>
<name>A0A318JSD0_9NOCA</name>
<dbReference type="EMBL" id="QJKF01000026">
    <property type="protein sequence ID" value="PXX53920.1"/>
    <property type="molecule type" value="Genomic_DNA"/>
</dbReference>